<dbReference type="RefSeq" id="WP_163208318.1">
    <property type="nucleotide sequence ID" value="NZ_JAAGWG010000060.1"/>
</dbReference>
<evidence type="ECO:0008006" key="4">
    <source>
        <dbReference type="Google" id="ProtNLM"/>
    </source>
</evidence>
<protein>
    <recommendedName>
        <fullName evidence="4">Lipoprotein</fullName>
    </recommendedName>
</protein>
<reference evidence="2 3" key="1">
    <citation type="submission" date="2019-12" db="EMBL/GenBank/DDBJ databases">
        <title>the WGS of Blastococcus saxobsidens 67B17.</title>
        <authorList>
            <person name="Jiang Z."/>
        </authorList>
    </citation>
    <scope>NUCLEOTIDE SEQUENCE [LARGE SCALE GENOMIC DNA]</scope>
    <source>
        <strain evidence="2 3">67B17</strain>
    </source>
</reference>
<organism evidence="2 3">
    <name type="scientific">Blastococcus saxobsidens</name>
    <dbReference type="NCBI Taxonomy" id="138336"/>
    <lineage>
        <taxon>Bacteria</taxon>
        <taxon>Bacillati</taxon>
        <taxon>Actinomycetota</taxon>
        <taxon>Actinomycetes</taxon>
        <taxon>Geodermatophilales</taxon>
        <taxon>Geodermatophilaceae</taxon>
        <taxon>Blastococcus</taxon>
    </lineage>
</organism>
<dbReference type="PROSITE" id="PS51257">
    <property type="entry name" value="PROKAR_LIPOPROTEIN"/>
    <property type="match status" value="1"/>
</dbReference>
<dbReference type="AlphaFoldDB" id="A0A6L9W7V0"/>
<name>A0A6L9W7V0_9ACTN</name>
<dbReference type="EMBL" id="JAAGWG010000060">
    <property type="protein sequence ID" value="NEK87952.1"/>
    <property type="molecule type" value="Genomic_DNA"/>
</dbReference>
<feature type="chain" id="PRO_5039319790" description="Lipoprotein" evidence="1">
    <location>
        <begin position="22"/>
        <end position="435"/>
    </location>
</feature>
<comment type="caution">
    <text evidence="2">The sequence shown here is derived from an EMBL/GenBank/DDBJ whole genome shotgun (WGS) entry which is preliminary data.</text>
</comment>
<evidence type="ECO:0000313" key="3">
    <source>
        <dbReference type="Proteomes" id="UP000479241"/>
    </source>
</evidence>
<feature type="signal peptide" evidence="1">
    <location>
        <begin position="1"/>
        <end position="21"/>
    </location>
</feature>
<proteinExistence type="predicted"/>
<dbReference type="Proteomes" id="UP000479241">
    <property type="component" value="Unassembled WGS sequence"/>
</dbReference>
<evidence type="ECO:0000313" key="2">
    <source>
        <dbReference type="EMBL" id="NEK87952.1"/>
    </source>
</evidence>
<gene>
    <name evidence="2" type="ORF">GCU60_19620</name>
</gene>
<evidence type="ECO:0000256" key="1">
    <source>
        <dbReference type="SAM" id="SignalP"/>
    </source>
</evidence>
<accession>A0A6L9W7V0</accession>
<keyword evidence="1" id="KW-0732">Signal</keyword>
<sequence>MLRIRTVATTAAALLVLAACGGEDPDREAAPVSPPEPSALQAPDGQELAAEILFASGFDPTSGFALEVVTGKAGTPTAGFLSYALVDDGVALYGMSDEGTPIVELVRTDGTIAWRSAVAPPLDPDPTDRVPGTPTMRSFGDEEEGWVVLMESGLENGQHTGRMTPLRKRDGGQGSVVTFDDEFVEDAAGEKLTGSFGHVAGDGMYILHNTLNLDHYDDSMTVIDPVSGERTEVPSIRGQDERFAWVDSPLSVYDGDVVYSRGCVDIFVSDTLCPNGPAYRGEALGQRSWNSYPMPLTLTAHGALLGHKNVSTGEELPLTCEVSYFDTAISPSGRYVVTGTHLLDLERNEAVCMDGAPSVRWSALSDDRVGYGSLLPEDATSASIATPVRVDFNQQPPAITELPGTEIPVEVIGDGFGVFSVDTRAGGRLFVLPLS</sequence>